<feature type="compositionally biased region" description="Polar residues" evidence="2">
    <location>
        <begin position="794"/>
        <end position="805"/>
    </location>
</feature>
<evidence type="ECO:0000256" key="1">
    <source>
        <dbReference type="SAM" id="Coils"/>
    </source>
</evidence>
<reference evidence="3" key="1">
    <citation type="submission" date="2020-11" db="EMBL/GenBank/DDBJ databases">
        <authorList>
            <person name="Tran Van P."/>
        </authorList>
    </citation>
    <scope>NUCLEOTIDE SEQUENCE</scope>
</reference>
<proteinExistence type="predicted"/>
<protein>
    <submittedName>
        <fullName evidence="3">Uncharacterized protein</fullName>
    </submittedName>
</protein>
<organism evidence="3">
    <name type="scientific">Cyprideis torosa</name>
    <dbReference type="NCBI Taxonomy" id="163714"/>
    <lineage>
        <taxon>Eukaryota</taxon>
        <taxon>Metazoa</taxon>
        <taxon>Ecdysozoa</taxon>
        <taxon>Arthropoda</taxon>
        <taxon>Crustacea</taxon>
        <taxon>Oligostraca</taxon>
        <taxon>Ostracoda</taxon>
        <taxon>Podocopa</taxon>
        <taxon>Podocopida</taxon>
        <taxon>Cytherocopina</taxon>
        <taxon>Cytheroidea</taxon>
        <taxon>Cytherideidae</taxon>
        <taxon>Cyprideis</taxon>
    </lineage>
</organism>
<feature type="coiled-coil region" evidence="1">
    <location>
        <begin position="275"/>
        <end position="315"/>
    </location>
</feature>
<evidence type="ECO:0000256" key="2">
    <source>
        <dbReference type="SAM" id="MobiDB-lite"/>
    </source>
</evidence>
<sequence>MYRACHCSGNRIWRKNGFEDIVDKLIAMNVSSGTECISEKVKGGKVDASACVVVSVSLYGIPGVLFAWGHGSHVIGVSLPSLRETFNGMHILTFLHAPVMAMMISGALAERTHLVPFLVYTAVLSRLDLSIHDYQDCQSSPFEKCNYRWGRKRLCIGGGLASCDEDQPRNNRAFTSLKPSATELQQHLPPSLSAGYQRLGDRRSVLKRSRIRCYEILRDELQEVVKTERLRRELTDIHKKRAQIQRCRRRECGTKHLVTKTCLNYNPDCAAPETMTAEEARKQNLQCKLAAVKQKTLEIQELARKRDELRKLENLQKQVSVGLHQSEIQAEIHQSICTVEKSECVVEELQLPEKTCPAPDQSSASDEIASICKTMKTLCGLSRPTSSSCIQTCLATEKKDRDSQTTSLEDCEQSPKPKVQFTFGDLGQGDFKKIRRQSAPKNLKQKEIQEQDVTVTEPPRKEPKKAPSVKRKSSQLLKKPASLPSMITGQPTKFTIEQPPPQDYEDPCPHRVKFRFENVLEVSKEGSTTKLRMQGIDSVDSPKDSSVCERVLRCKGHGEGTASMKEDNSGFTSMKLLTCDVGGQIPPEVRKRSFVDTEAWHAHVRCQSIKQAVREFSRSSPLTLMNNEEVEGDLPEENQQVLKLSFSSEPEEMEVSWRAKDRCVASQKAEKVISTSSSQELAIDTVHDNSPLPTRSGSWTEKMYKATESALKMLKTRACRNSEGYAGKKNKVRFRSVNEFDGEPHSRPLRRNSLPAGILRKRPSTEPSSGNRRRTHPRVTFSTDPPAGAPEASSEGSITTFSFVS</sequence>
<accession>A0A7R8W9B1</accession>
<name>A0A7R8W9B1_9CRUS</name>
<feature type="region of interest" description="Disordered" evidence="2">
    <location>
        <begin position="738"/>
        <end position="805"/>
    </location>
</feature>
<evidence type="ECO:0000313" key="3">
    <source>
        <dbReference type="EMBL" id="CAD7224731.1"/>
    </source>
</evidence>
<keyword evidence="1" id="KW-0175">Coiled coil</keyword>
<dbReference type="AlphaFoldDB" id="A0A7R8W9B1"/>
<gene>
    <name evidence="3" type="ORF">CTOB1V02_LOCUS2684</name>
</gene>
<dbReference type="EMBL" id="OB660426">
    <property type="protein sequence ID" value="CAD7224731.1"/>
    <property type="molecule type" value="Genomic_DNA"/>
</dbReference>
<feature type="region of interest" description="Disordered" evidence="2">
    <location>
        <begin position="401"/>
        <end position="477"/>
    </location>
</feature>